<dbReference type="AlphaFoldDB" id="A0A918MU94"/>
<evidence type="ECO:0000256" key="7">
    <source>
        <dbReference type="ARBA" id="ARBA00023065"/>
    </source>
</evidence>
<name>A0A918MU94_9ALTE</name>
<sequence length="755" mass="83196">MSISNTTTHRFTRSLCAAAVASACLSVPAVWAQDNTDDDASAGKLERIEVTARKSVESLQEVPVAITSIGEMELAEKGIENITEIQQFSPNTTLQMSRGTNSTLTAFIRGVGQQDPVWGFEPGVGIYIDDVYISRPQGAVLDLYDVERIEVLRGPQGTLYGKNTIGGAIKYITKKMSGDTELAVNATIGTASQRDLKVSGQVPVTDNLYFGFAVASLQRDGFGTFLEAPEGQDRENYNKDILAGRFTLEYQATDDLFFRLSYDKTRDESNAKGGYRLVDSLLTDAPQPDSVYDSYTSLPTWNKVDLEGMSLTVDWNINDFWAFKSVTATREGDSPTNIDFDNTPLPIFDVPAKYTDEQFTQEFQLNYAASNMTAVAGVYFYDAEACGIYDANLVAFGIALEQSGCTDTTSYAIYGQTSYDFTEQWSVTAGLRYTKDEKDGVVNAATLLGLNYPESGWVDGYVRPDNAGTTVIDDTESWSRVTPRLGVEYMYSRDTMFYASYSQGFKSGMYNPRATFYQEPAAPEVVDSYEVGFKSDITDNFRLNATAFWLDYTDRQYVVNVPSDDLAEPTQRIANVGESEASGIEVDFTYVVTDALTVTGSLGTIDAEFTEVRSVDADGNPIDLSDNFVISNTPEYTANLAANYTVTTGIGDIVFNANYYYRDDYELFESPDPLLAQEGYGLVNASATWYSDDGKWQVGLHGKNLTDEEYRVGGYNFTGGRDENGNLLPGLGGDTTLIGYYGDPRTVHLNVGYRF</sequence>
<comment type="subcellular location">
    <subcellularLocation>
        <location evidence="1 11">Cell outer membrane</location>
        <topology evidence="1 11">Multi-pass membrane protein</topology>
    </subcellularLocation>
</comment>
<keyword evidence="4" id="KW-0410">Iron transport</keyword>
<comment type="similarity">
    <text evidence="11 12">Belongs to the TonB-dependent receptor family.</text>
</comment>
<dbReference type="Proteomes" id="UP000631300">
    <property type="component" value="Unassembled WGS sequence"/>
</dbReference>
<evidence type="ECO:0000313" key="16">
    <source>
        <dbReference type="EMBL" id="GGW75616.1"/>
    </source>
</evidence>
<feature type="chain" id="PRO_5037435882" evidence="13">
    <location>
        <begin position="33"/>
        <end position="755"/>
    </location>
</feature>
<dbReference type="PANTHER" id="PTHR32552:SF81">
    <property type="entry name" value="TONB-DEPENDENT OUTER MEMBRANE RECEPTOR"/>
    <property type="match status" value="1"/>
</dbReference>
<organism evidence="16 17">
    <name type="scientific">Alteromonas halophila</name>
    <dbReference type="NCBI Taxonomy" id="516698"/>
    <lineage>
        <taxon>Bacteria</taxon>
        <taxon>Pseudomonadati</taxon>
        <taxon>Pseudomonadota</taxon>
        <taxon>Gammaproteobacteria</taxon>
        <taxon>Alteromonadales</taxon>
        <taxon>Alteromonadaceae</taxon>
        <taxon>Alteromonas/Salinimonas group</taxon>
        <taxon>Alteromonas</taxon>
    </lineage>
</organism>
<evidence type="ECO:0000259" key="15">
    <source>
        <dbReference type="Pfam" id="PF07715"/>
    </source>
</evidence>
<keyword evidence="6" id="KW-0408">Iron</keyword>
<evidence type="ECO:0000256" key="6">
    <source>
        <dbReference type="ARBA" id="ARBA00023004"/>
    </source>
</evidence>
<dbReference type="CDD" id="cd01347">
    <property type="entry name" value="ligand_gated_channel"/>
    <property type="match status" value="1"/>
</dbReference>
<keyword evidence="17" id="KW-1185">Reference proteome</keyword>
<accession>A0A918MU94</accession>
<dbReference type="Pfam" id="PF07715">
    <property type="entry name" value="Plug"/>
    <property type="match status" value="1"/>
</dbReference>
<dbReference type="Pfam" id="PF00593">
    <property type="entry name" value="TonB_dep_Rec_b-barrel"/>
    <property type="match status" value="1"/>
</dbReference>
<evidence type="ECO:0000256" key="2">
    <source>
        <dbReference type="ARBA" id="ARBA00022448"/>
    </source>
</evidence>
<dbReference type="PANTHER" id="PTHR32552">
    <property type="entry name" value="FERRICHROME IRON RECEPTOR-RELATED"/>
    <property type="match status" value="1"/>
</dbReference>
<dbReference type="InterPro" id="IPR036942">
    <property type="entry name" value="Beta-barrel_TonB_sf"/>
</dbReference>
<gene>
    <name evidence="16" type="ORF">GCM10007391_04920</name>
</gene>
<keyword evidence="10 11" id="KW-0998">Cell outer membrane</keyword>
<keyword evidence="7" id="KW-0406">Ion transport</keyword>
<dbReference type="EMBL" id="BMXP01000001">
    <property type="protein sequence ID" value="GGW75616.1"/>
    <property type="molecule type" value="Genomic_DNA"/>
</dbReference>
<evidence type="ECO:0000313" key="17">
    <source>
        <dbReference type="Proteomes" id="UP000631300"/>
    </source>
</evidence>
<reference evidence="16" key="1">
    <citation type="journal article" date="2014" name="Int. J. Syst. Evol. Microbiol.">
        <title>Complete genome sequence of Corynebacterium casei LMG S-19264T (=DSM 44701T), isolated from a smear-ripened cheese.</title>
        <authorList>
            <consortium name="US DOE Joint Genome Institute (JGI-PGF)"/>
            <person name="Walter F."/>
            <person name="Albersmeier A."/>
            <person name="Kalinowski J."/>
            <person name="Ruckert C."/>
        </authorList>
    </citation>
    <scope>NUCLEOTIDE SEQUENCE</scope>
    <source>
        <strain evidence="16">KCTC 22164</strain>
    </source>
</reference>
<dbReference type="GO" id="GO:0006826">
    <property type="term" value="P:iron ion transport"/>
    <property type="evidence" value="ECO:0007669"/>
    <property type="project" value="UniProtKB-KW"/>
</dbReference>
<feature type="signal peptide" evidence="13">
    <location>
        <begin position="1"/>
        <end position="32"/>
    </location>
</feature>
<evidence type="ECO:0000256" key="4">
    <source>
        <dbReference type="ARBA" id="ARBA00022496"/>
    </source>
</evidence>
<dbReference type="Gene3D" id="2.40.170.20">
    <property type="entry name" value="TonB-dependent receptor, beta-barrel domain"/>
    <property type="match status" value="1"/>
</dbReference>
<evidence type="ECO:0000256" key="8">
    <source>
        <dbReference type="ARBA" id="ARBA00023077"/>
    </source>
</evidence>
<evidence type="ECO:0000256" key="9">
    <source>
        <dbReference type="ARBA" id="ARBA00023136"/>
    </source>
</evidence>
<evidence type="ECO:0000256" key="12">
    <source>
        <dbReference type="RuleBase" id="RU003357"/>
    </source>
</evidence>
<feature type="domain" description="TonB-dependent receptor plug" evidence="15">
    <location>
        <begin position="59"/>
        <end position="168"/>
    </location>
</feature>
<evidence type="ECO:0000256" key="13">
    <source>
        <dbReference type="SAM" id="SignalP"/>
    </source>
</evidence>
<evidence type="ECO:0000256" key="11">
    <source>
        <dbReference type="PROSITE-ProRule" id="PRU01360"/>
    </source>
</evidence>
<evidence type="ECO:0000259" key="14">
    <source>
        <dbReference type="Pfam" id="PF00593"/>
    </source>
</evidence>
<dbReference type="InterPro" id="IPR000531">
    <property type="entry name" value="Beta-barrel_TonB"/>
</dbReference>
<evidence type="ECO:0000256" key="1">
    <source>
        <dbReference type="ARBA" id="ARBA00004571"/>
    </source>
</evidence>
<dbReference type="InterPro" id="IPR039426">
    <property type="entry name" value="TonB-dep_rcpt-like"/>
</dbReference>
<evidence type="ECO:0000256" key="5">
    <source>
        <dbReference type="ARBA" id="ARBA00022692"/>
    </source>
</evidence>
<dbReference type="RefSeq" id="WP_189403490.1">
    <property type="nucleotide sequence ID" value="NZ_BMXP01000001.1"/>
</dbReference>
<keyword evidence="16" id="KW-0675">Receptor</keyword>
<dbReference type="PROSITE" id="PS52016">
    <property type="entry name" value="TONB_DEPENDENT_REC_3"/>
    <property type="match status" value="1"/>
</dbReference>
<proteinExistence type="inferred from homology"/>
<feature type="domain" description="TonB-dependent receptor-like beta-barrel" evidence="14">
    <location>
        <begin position="252"/>
        <end position="705"/>
    </location>
</feature>
<evidence type="ECO:0000256" key="10">
    <source>
        <dbReference type="ARBA" id="ARBA00023237"/>
    </source>
</evidence>
<keyword evidence="2 11" id="KW-0813">Transport</keyword>
<dbReference type="InterPro" id="IPR012910">
    <property type="entry name" value="Plug_dom"/>
</dbReference>
<comment type="caution">
    <text evidence="16">The sequence shown here is derived from an EMBL/GenBank/DDBJ whole genome shotgun (WGS) entry which is preliminary data.</text>
</comment>
<keyword evidence="9 11" id="KW-0472">Membrane</keyword>
<dbReference type="SUPFAM" id="SSF56935">
    <property type="entry name" value="Porins"/>
    <property type="match status" value="1"/>
</dbReference>
<keyword evidence="8 12" id="KW-0798">TonB box</keyword>
<dbReference type="GO" id="GO:0009279">
    <property type="term" value="C:cell outer membrane"/>
    <property type="evidence" value="ECO:0007669"/>
    <property type="project" value="UniProtKB-SubCell"/>
</dbReference>
<evidence type="ECO:0000256" key="3">
    <source>
        <dbReference type="ARBA" id="ARBA00022452"/>
    </source>
</evidence>
<protein>
    <submittedName>
        <fullName evidence="16">TonB-dependent receptor</fullName>
    </submittedName>
</protein>
<keyword evidence="5 11" id="KW-0812">Transmembrane</keyword>
<reference evidence="16" key="2">
    <citation type="submission" date="2020-09" db="EMBL/GenBank/DDBJ databases">
        <authorList>
            <person name="Sun Q."/>
            <person name="Kim S."/>
        </authorList>
    </citation>
    <scope>NUCLEOTIDE SEQUENCE</scope>
    <source>
        <strain evidence="16">KCTC 22164</strain>
    </source>
</reference>
<keyword evidence="3 11" id="KW-1134">Transmembrane beta strand</keyword>
<keyword evidence="13" id="KW-0732">Signal</keyword>